<keyword evidence="5" id="KW-0067">ATP-binding</keyword>
<name>A0ABS7RL91_9ACTN</name>
<evidence type="ECO:0000313" key="8">
    <source>
        <dbReference type="EMBL" id="MBY9075829.1"/>
    </source>
</evidence>
<keyword evidence="3" id="KW-0547">Nucleotide-binding</keyword>
<dbReference type="NCBIfam" id="TIGR03168">
    <property type="entry name" value="1-PFK"/>
    <property type="match status" value="1"/>
</dbReference>
<dbReference type="InterPro" id="IPR011611">
    <property type="entry name" value="PfkB_dom"/>
</dbReference>
<evidence type="ECO:0000256" key="5">
    <source>
        <dbReference type="ARBA" id="ARBA00022840"/>
    </source>
</evidence>
<dbReference type="InterPro" id="IPR029056">
    <property type="entry name" value="Ribokinase-like"/>
</dbReference>
<keyword evidence="4" id="KW-0418">Kinase</keyword>
<dbReference type="Gene3D" id="3.40.1190.20">
    <property type="match status" value="1"/>
</dbReference>
<evidence type="ECO:0000256" key="3">
    <source>
        <dbReference type="ARBA" id="ARBA00022741"/>
    </source>
</evidence>
<evidence type="ECO:0000313" key="9">
    <source>
        <dbReference type="Proteomes" id="UP000754710"/>
    </source>
</evidence>
<dbReference type="RefSeq" id="WP_221025530.1">
    <property type="nucleotide sequence ID" value="NZ_JAIEZQ010000002.1"/>
</dbReference>
<evidence type="ECO:0000256" key="1">
    <source>
        <dbReference type="ARBA" id="ARBA00010688"/>
    </source>
</evidence>
<evidence type="ECO:0000256" key="6">
    <source>
        <dbReference type="PIRNR" id="PIRNR000535"/>
    </source>
</evidence>
<dbReference type="PIRSF" id="PIRSF000535">
    <property type="entry name" value="1PFK/6PFK/LacC"/>
    <property type="match status" value="1"/>
</dbReference>
<keyword evidence="2 6" id="KW-0808">Transferase</keyword>
<dbReference type="Pfam" id="PF00294">
    <property type="entry name" value="PfkB"/>
    <property type="match status" value="1"/>
</dbReference>
<dbReference type="InterPro" id="IPR017583">
    <property type="entry name" value="Tagatose/fructose_Pkinase"/>
</dbReference>
<evidence type="ECO:0000256" key="4">
    <source>
        <dbReference type="ARBA" id="ARBA00022777"/>
    </source>
</evidence>
<feature type="domain" description="Carbohydrate kinase PfkB" evidence="7">
    <location>
        <begin position="10"/>
        <end position="300"/>
    </location>
</feature>
<dbReference type="Proteomes" id="UP000754710">
    <property type="component" value="Unassembled WGS sequence"/>
</dbReference>
<dbReference type="SUPFAM" id="SSF53613">
    <property type="entry name" value="Ribokinase-like"/>
    <property type="match status" value="1"/>
</dbReference>
<dbReference type="EMBL" id="JAIEZQ010000002">
    <property type="protein sequence ID" value="MBY9075829.1"/>
    <property type="molecule type" value="Genomic_DNA"/>
</dbReference>
<dbReference type="PANTHER" id="PTHR46566:SF5">
    <property type="entry name" value="1-PHOSPHOFRUCTOKINASE"/>
    <property type="match status" value="1"/>
</dbReference>
<protein>
    <submittedName>
        <fullName evidence="8">1-phosphofructokinase family hexose kinase</fullName>
    </submittedName>
</protein>
<keyword evidence="9" id="KW-1185">Reference proteome</keyword>
<proteinExistence type="inferred from homology"/>
<reference evidence="8 9" key="1">
    <citation type="submission" date="2021-08" db="EMBL/GenBank/DDBJ databases">
        <title>Nocardioides bacterium WL0053 sp. nov., isolated from the sediment.</title>
        <authorList>
            <person name="Wang L."/>
            <person name="Zhang D."/>
            <person name="Zhang A."/>
        </authorList>
    </citation>
    <scope>NUCLEOTIDE SEQUENCE [LARGE SCALE GENOMIC DNA]</scope>
    <source>
        <strain evidence="8 9">WL0053</strain>
    </source>
</reference>
<organism evidence="8 9">
    <name type="scientific">Nocardioides jiangsuensis</name>
    <dbReference type="NCBI Taxonomy" id="2866161"/>
    <lineage>
        <taxon>Bacteria</taxon>
        <taxon>Bacillati</taxon>
        <taxon>Actinomycetota</taxon>
        <taxon>Actinomycetes</taxon>
        <taxon>Propionibacteriales</taxon>
        <taxon>Nocardioidaceae</taxon>
        <taxon>Nocardioides</taxon>
    </lineage>
</organism>
<evidence type="ECO:0000259" key="7">
    <source>
        <dbReference type="Pfam" id="PF00294"/>
    </source>
</evidence>
<comment type="caution">
    <text evidence="8">The sequence shown here is derived from an EMBL/GenBank/DDBJ whole genome shotgun (WGS) entry which is preliminary data.</text>
</comment>
<dbReference type="PANTHER" id="PTHR46566">
    <property type="entry name" value="1-PHOSPHOFRUCTOKINASE-RELATED"/>
    <property type="match status" value="1"/>
</dbReference>
<dbReference type="CDD" id="cd01164">
    <property type="entry name" value="FruK_PfkB_like"/>
    <property type="match status" value="1"/>
</dbReference>
<evidence type="ECO:0000256" key="2">
    <source>
        <dbReference type="ARBA" id="ARBA00022679"/>
    </source>
</evidence>
<gene>
    <name evidence="8" type="ORF">K1X13_13435</name>
</gene>
<comment type="similarity">
    <text evidence="1">Belongs to the carbohydrate kinase PfkB family.</text>
</comment>
<sequence length="318" mass="32470">MIVTLTPNPSVDRTVALTSRLERGAVLRAESVISQSGGKGVNISRAAVAAGVPTIAVLPAEKDDPYVLELLRDGIDCRPERPVGPVRVNITITEPDGTTTKINSPGAVADDASLQRLEDALHQRAQSAQWVVLAGSLPPGAPADWYATLVADLAGTAARVSVDTSGEPLVALTDALETAAPDLMKPNGEELATLTGGDADAIESDPAAAAKAALVLVERGVGAVLATLGGNGAVLVTREGAWHAGPPPTTVVSTVGAGDSSLFGYLLGHLRGAEPAERLRLAVAYGSAAAGLPGTTIPTPHHIHPELVEVHELALTRD</sequence>
<accession>A0ABS7RL91</accession>